<dbReference type="RefSeq" id="XP_013397016.1">
    <property type="nucleotide sequence ID" value="XM_013541562.1"/>
</dbReference>
<dbReference type="PROSITE" id="PS50039">
    <property type="entry name" value="FORK_HEAD_3"/>
    <property type="match status" value="1"/>
</dbReference>
<dbReference type="InterPro" id="IPR036390">
    <property type="entry name" value="WH_DNA-bd_sf"/>
</dbReference>
<dbReference type="InParanoid" id="A0A1S3IGM4"/>
<keyword evidence="1 2" id="KW-0238">DNA-binding</keyword>
<evidence type="ECO:0000256" key="1">
    <source>
        <dbReference type="ARBA" id="ARBA00023125"/>
    </source>
</evidence>
<evidence type="ECO:0000256" key="2">
    <source>
        <dbReference type="PROSITE-ProRule" id="PRU00089"/>
    </source>
</evidence>
<evidence type="ECO:0000313" key="5">
    <source>
        <dbReference type="Proteomes" id="UP000085678"/>
    </source>
</evidence>
<dbReference type="InterPro" id="IPR001766">
    <property type="entry name" value="Fork_head_dom"/>
</dbReference>
<keyword evidence="5" id="KW-1185">Reference proteome</keyword>
<evidence type="ECO:0000256" key="3">
    <source>
        <dbReference type="SAM" id="MobiDB-lite"/>
    </source>
</evidence>
<accession>A0A1S3IGM4</accession>
<dbReference type="Gene3D" id="1.10.10.10">
    <property type="entry name" value="Winged helix-like DNA-binding domain superfamily/Winged helix DNA-binding domain"/>
    <property type="match status" value="1"/>
</dbReference>
<dbReference type="GO" id="GO:0030154">
    <property type="term" value="P:cell differentiation"/>
    <property type="evidence" value="ECO:0007669"/>
    <property type="project" value="TreeGrafter"/>
</dbReference>
<keyword evidence="2" id="KW-0539">Nucleus</keyword>
<dbReference type="SUPFAM" id="SSF46785">
    <property type="entry name" value="Winged helix' DNA-binding domain"/>
    <property type="match status" value="1"/>
</dbReference>
<dbReference type="OrthoDB" id="5954824at2759"/>
<dbReference type="GO" id="GO:0000981">
    <property type="term" value="F:DNA-binding transcription factor activity, RNA polymerase II-specific"/>
    <property type="evidence" value="ECO:0007669"/>
    <property type="project" value="TreeGrafter"/>
</dbReference>
<sequence length="364" mass="41971">MPHCIPQQEQKDHRTMGQNSRTPIRGENNKNGLTFLQQLEQVDQSEDVCFTELQQLQKESPEMVLRGNIDADLRCLMWLPKYTLDWICDIDKIGKKKDVSTKRPIQNLPYSYNEILKMAFEEQGPLTVEEIYQWIMKKFPCFPDKDYSWKNSIRQKLSTNIWFVKSDKTGKKHEWRYDRKKEEYAKEQPSKSLEYIKLHWKKKKLQLMAKRKQTKVKNTAVVTTATTISPAVPVHPWQTIQSVPTFYPWVTSMIAQAPTAPASEFSSSFLELISPTLEYSRMEQSPFSNLPSTPLAKMTPYRWPESGKTIRGLLNPISHDDILSECGLLDMQPNTSTIHSIPSPAFNIPVSIAEAGQGLFDEIG</sequence>
<dbReference type="InterPro" id="IPR050211">
    <property type="entry name" value="FOX_domain-containing"/>
</dbReference>
<evidence type="ECO:0000313" key="6">
    <source>
        <dbReference type="RefSeq" id="XP_013397016.1"/>
    </source>
</evidence>
<feature type="DNA-binding region" description="Fork-head" evidence="2">
    <location>
        <begin position="107"/>
        <end position="178"/>
    </location>
</feature>
<proteinExistence type="predicted"/>
<name>A0A1S3IGM4_LINAN</name>
<evidence type="ECO:0000259" key="4">
    <source>
        <dbReference type="PROSITE" id="PS50039"/>
    </source>
</evidence>
<organism evidence="5 6">
    <name type="scientific">Lingula anatina</name>
    <name type="common">Brachiopod</name>
    <name type="synonym">Lingula unguis</name>
    <dbReference type="NCBI Taxonomy" id="7574"/>
    <lineage>
        <taxon>Eukaryota</taxon>
        <taxon>Metazoa</taxon>
        <taxon>Spiralia</taxon>
        <taxon>Lophotrochozoa</taxon>
        <taxon>Brachiopoda</taxon>
        <taxon>Linguliformea</taxon>
        <taxon>Lingulata</taxon>
        <taxon>Lingulida</taxon>
        <taxon>Linguloidea</taxon>
        <taxon>Lingulidae</taxon>
        <taxon>Lingula</taxon>
    </lineage>
</organism>
<dbReference type="Proteomes" id="UP000085678">
    <property type="component" value="Unplaced"/>
</dbReference>
<feature type="domain" description="Fork-head" evidence="4">
    <location>
        <begin position="107"/>
        <end position="178"/>
    </location>
</feature>
<dbReference type="PRINTS" id="PR00053">
    <property type="entry name" value="FORKHEAD"/>
</dbReference>
<dbReference type="CDD" id="cd00059">
    <property type="entry name" value="FH_FOX"/>
    <property type="match status" value="1"/>
</dbReference>
<dbReference type="Pfam" id="PF00250">
    <property type="entry name" value="Forkhead"/>
    <property type="match status" value="1"/>
</dbReference>
<dbReference type="GeneID" id="106163860"/>
<protein>
    <submittedName>
        <fullName evidence="6">Forkhead box protein Q1</fullName>
    </submittedName>
</protein>
<comment type="subcellular location">
    <subcellularLocation>
        <location evidence="2">Nucleus</location>
    </subcellularLocation>
</comment>
<dbReference type="KEGG" id="lak:106163860"/>
<dbReference type="AlphaFoldDB" id="A0A1S3IGM4"/>
<dbReference type="PANTHER" id="PTHR11829">
    <property type="entry name" value="FORKHEAD BOX PROTEIN"/>
    <property type="match status" value="1"/>
</dbReference>
<dbReference type="InterPro" id="IPR036388">
    <property type="entry name" value="WH-like_DNA-bd_sf"/>
</dbReference>
<dbReference type="GO" id="GO:0000978">
    <property type="term" value="F:RNA polymerase II cis-regulatory region sequence-specific DNA binding"/>
    <property type="evidence" value="ECO:0007669"/>
    <property type="project" value="TreeGrafter"/>
</dbReference>
<dbReference type="GO" id="GO:0009653">
    <property type="term" value="P:anatomical structure morphogenesis"/>
    <property type="evidence" value="ECO:0007669"/>
    <property type="project" value="TreeGrafter"/>
</dbReference>
<feature type="region of interest" description="Disordered" evidence="3">
    <location>
        <begin position="1"/>
        <end position="29"/>
    </location>
</feature>
<dbReference type="GO" id="GO:0005634">
    <property type="term" value="C:nucleus"/>
    <property type="evidence" value="ECO:0007669"/>
    <property type="project" value="UniProtKB-SubCell"/>
</dbReference>
<reference evidence="6" key="1">
    <citation type="submission" date="2025-08" db="UniProtKB">
        <authorList>
            <consortium name="RefSeq"/>
        </authorList>
    </citation>
    <scope>IDENTIFICATION</scope>
    <source>
        <tissue evidence="6">Gonads</tissue>
    </source>
</reference>
<gene>
    <name evidence="6" type="primary">LOC106163860</name>
</gene>
<dbReference type="PANTHER" id="PTHR11829:SF343">
    <property type="entry name" value="FORK-HEAD DOMAIN-CONTAINING PROTEIN"/>
    <property type="match status" value="1"/>
</dbReference>
<dbReference type="SMART" id="SM00339">
    <property type="entry name" value="FH"/>
    <property type="match status" value="1"/>
</dbReference>
<dbReference type="STRING" id="7574.A0A1S3IGM4"/>